<reference evidence="4 5" key="1">
    <citation type="journal article" date="2009" name="Science">
        <title>Green evolution and dynamic adaptations revealed by genomes of the marine picoeukaryotes Micromonas.</title>
        <authorList>
            <person name="Worden A.Z."/>
            <person name="Lee J.H."/>
            <person name="Mock T."/>
            <person name="Rouze P."/>
            <person name="Simmons M.P."/>
            <person name="Aerts A.L."/>
            <person name="Allen A.E."/>
            <person name="Cuvelier M.L."/>
            <person name="Derelle E."/>
            <person name="Everett M.V."/>
            <person name="Foulon E."/>
            <person name="Grimwood J."/>
            <person name="Gundlach H."/>
            <person name="Henrissat B."/>
            <person name="Napoli C."/>
            <person name="McDonald S.M."/>
            <person name="Parker M.S."/>
            <person name="Rombauts S."/>
            <person name="Salamov A."/>
            <person name="Von Dassow P."/>
            <person name="Badger J.H."/>
            <person name="Coutinho P.M."/>
            <person name="Demir E."/>
            <person name="Dubchak I."/>
            <person name="Gentemann C."/>
            <person name="Eikrem W."/>
            <person name="Gready J.E."/>
            <person name="John U."/>
            <person name="Lanier W."/>
            <person name="Lindquist E.A."/>
            <person name="Lucas S."/>
            <person name="Mayer K.F."/>
            <person name="Moreau H."/>
            <person name="Not F."/>
            <person name="Otillar R."/>
            <person name="Panaud O."/>
            <person name="Pangilinan J."/>
            <person name="Paulsen I."/>
            <person name="Piegu B."/>
            <person name="Poliakov A."/>
            <person name="Robbens S."/>
            <person name="Schmutz J."/>
            <person name="Toulza E."/>
            <person name="Wyss T."/>
            <person name="Zelensky A."/>
            <person name="Zhou K."/>
            <person name="Armbrust E.V."/>
            <person name="Bhattacharya D."/>
            <person name="Goodenough U.W."/>
            <person name="Van de Peer Y."/>
            <person name="Grigoriev I.V."/>
        </authorList>
    </citation>
    <scope>NUCLEOTIDE SEQUENCE [LARGE SCALE GENOMIC DNA]</scope>
    <source>
        <strain evidence="4 5">CCMP1545</strain>
    </source>
</reference>
<evidence type="ECO:0000256" key="1">
    <source>
        <dbReference type="ARBA" id="ARBA00022737"/>
    </source>
</evidence>
<dbReference type="Pfam" id="PF13424">
    <property type="entry name" value="TPR_12"/>
    <property type="match status" value="1"/>
</dbReference>
<feature type="region of interest" description="Disordered" evidence="3">
    <location>
        <begin position="109"/>
        <end position="138"/>
    </location>
</feature>
<sequence>MTSPHELHLPRGLWLESSAHETRARALLHPGARGDDVVLGDADADSSVVESSSVAVAGLTPWRSVGKALEKHVHALGLPHTLVLAGEEGCGKSTALATLAENLRAMDAEEEREERARAEAEAAGDVSPRARKKSEQLPQRRAPYVVHHSFGDASFGNDVAHFLERACAQLRARFNIHEPLPTDPGDLPAAFASFLEHAGTFRKILVIVDGLECATVAPLASFAAASTAGLDRRERRVVVVDDDDGEVMSAERERATAAARSRANPPSSSNFAATVAWLPHSPPLAVRFILAARDAKVPAEDGVARAVVARCPAAAAILHHPSLDSESDVAACMSNAPLPDGLDGEDIRYRACHPEVARLVLERFNAAGGGGTPRDDDGDENAARDASERTPRPRVTPLYARLLAPMTAELCASSIAAPSIETSVDDEIELVPLAVKSAIARAPRTARGLANATLARLEARFGEDIVRITTVVLALARFGLTRDELKAAVTRRIKSNRSLVRAAPAVSNATDGRAALSSRAAVEMGAAGTIGGRRVDRMGKYASRVGGSPVASRLLLEASRGRVLSRVETGEFDALVRELRAWLAPCASASAWEREREVFEGDKTGAERVAEAAAAAATRRGEEGDNMHSVDAPKEPKEEEEEEEEEVEENGGLLAGFDEEAEMRAMRKRLLGGGGDDDDDDSPTSPPPGGVRSDASSAASVANADALRRRREEYAAANGFAGDEVPFAYRDAEVRAAVLARYAPVDAVGGDGDSLRRGYHADLCAHFLDDAPPDGYGSVGAVAATARRVRSRRSLRAGLWHASAAGQTHVVAKVLGRRGVVAGLSAPGARSDVAAAALGPDGVLPASLWSAWEEHLASWMEEDVRGVPGGGRMMRDATTASASGSDASDDDDVAATTTTQPPSGEAAGAALAIGALLAWLREPSLAAALIHEALVGTYDGRDDPGWSWGRAASCALTLARAANEAAAGDVATAEKLTRDALAAASATDVNERSFSGVVDYGYFFPNVWRDAIFASGAGAGVAVRSPKALVAEARELLADVVSSRLEAAAAAASELRGADDDDDDDDDRADVARSEILALHALEVEACEAACAASATPAVADVLRAALSDAPSVAPPAVTRQTIFMASETADGAVKTRGHVEDVVKLLRALRRHSDAAARLGHRAQSKTSAARVMRALETILGADHPEHGFVLYTDPHTTALAGNAALDAVETASASCNTRSDYAAARTNASSAYAFAVAFYGPQSLPAARAAWCHAECLRRGGDFGDARKQYALALAATMSVLGARHKGAGAMLSAVGELSCADGRLDEADALCREALSIAEEELVGAERAEAAAVAAAADVVHAANTGKGAGAAPTPPEIVEAALHAAGDAESRRVDAEADVYARAASLATIARLAGRIPEAEALTRRALTAGEKVLGPGRTELSPTLASLGRIAMIRRRPEEAEACYRHAISVDETAAAKARAETNANENATTTTTTKKKKKKSPAAASFRHPRSASYLFAIATVHRRASRDAEAEVAYLAALAALESVPVSYEHLDIKVNPGEILHAIAAMYANGGRLSEAALRYERAIALGAERMRAAESRNDPDQWREASVAVSARLCHLGDVFARQGRDGNAAACYLRATTFSENNLGREHEHSVSCRVRLTAAGGVPACASGVGHAAGVMLDAVIAGEFPRMSTPFKTAWGPLGGGGTTSSATSKRAPAAANANATLEAVTPAAHHGRERASKYARAPPSPYPARDAGERPGSAASRGAGRCVLYTGPHTAALAW</sequence>
<evidence type="ECO:0000256" key="3">
    <source>
        <dbReference type="SAM" id="MobiDB-lite"/>
    </source>
</evidence>
<feature type="region of interest" description="Disordered" evidence="3">
    <location>
        <begin position="868"/>
        <end position="905"/>
    </location>
</feature>
<feature type="region of interest" description="Disordered" evidence="3">
    <location>
        <begin position="1464"/>
        <end position="1492"/>
    </location>
</feature>
<feature type="compositionally biased region" description="Low complexity" evidence="3">
    <location>
        <begin position="876"/>
        <end position="886"/>
    </location>
</feature>
<dbReference type="Gene3D" id="1.25.40.10">
    <property type="entry name" value="Tetratricopeptide repeat domain"/>
    <property type="match status" value="3"/>
</dbReference>
<feature type="compositionally biased region" description="Low complexity" evidence="3">
    <location>
        <begin position="1464"/>
        <end position="1478"/>
    </location>
</feature>
<feature type="region of interest" description="Disordered" evidence="3">
    <location>
        <begin position="367"/>
        <end position="391"/>
    </location>
</feature>
<dbReference type="KEGG" id="mpp:MICPUCDRAFT_52273"/>
<feature type="compositionally biased region" description="Basic and acidic residues" evidence="3">
    <location>
        <begin position="381"/>
        <end position="391"/>
    </location>
</feature>
<dbReference type="PANTHER" id="PTHR45641">
    <property type="entry name" value="TETRATRICOPEPTIDE REPEAT PROTEIN (AFU_ORTHOLOGUE AFUA_6G03870)"/>
    <property type="match status" value="1"/>
</dbReference>
<dbReference type="SUPFAM" id="SSF48452">
    <property type="entry name" value="TPR-like"/>
    <property type="match status" value="2"/>
</dbReference>
<dbReference type="GeneID" id="9687862"/>
<dbReference type="Proteomes" id="UP000001876">
    <property type="component" value="Unassembled WGS sequence"/>
</dbReference>
<evidence type="ECO:0000256" key="2">
    <source>
        <dbReference type="ARBA" id="ARBA00022803"/>
    </source>
</evidence>
<dbReference type="InterPro" id="IPR019734">
    <property type="entry name" value="TPR_rpt"/>
</dbReference>
<feature type="compositionally biased region" description="Acidic residues" evidence="3">
    <location>
        <begin position="638"/>
        <end position="649"/>
    </location>
</feature>
<dbReference type="PANTHER" id="PTHR45641:SF19">
    <property type="entry name" value="NEPHROCYSTIN-3"/>
    <property type="match status" value="1"/>
</dbReference>
<protein>
    <submittedName>
        <fullName evidence="4">Predicted protein</fullName>
    </submittedName>
</protein>
<feature type="region of interest" description="Disordered" evidence="3">
    <location>
        <begin position="603"/>
        <end position="658"/>
    </location>
</feature>
<feature type="region of interest" description="Disordered" evidence="3">
    <location>
        <begin position="670"/>
        <end position="704"/>
    </location>
</feature>
<dbReference type="RefSeq" id="XP_003062422.1">
    <property type="nucleotide sequence ID" value="XM_003062376.1"/>
</dbReference>
<feature type="compositionally biased region" description="Low complexity" evidence="3">
    <location>
        <begin position="693"/>
        <end position="704"/>
    </location>
</feature>
<name>C1N3R8_MICPC</name>
<dbReference type="InterPro" id="IPR011990">
    <property type="entry name" value="TPR-like_helical_dom_sf"/>
</dbReference>
<keyword evidence="2" id="KW-0802">TPR repeat</keyword>
<evidence type="ECO:0000313" key="5">
    <source>
        <dbReference type="Proteomes" id="UP000001876"/>
    </source>
</evidence>
<dbReference type="SMART" id="SM00028">
    <property type="entry name" value="TPR"/>
    <property type="match status" value="6"/>
</dbReference>
<feature type="compositionally biased region" description="Basic and acidic residues" evidence="3">
    <location>
        <begin position="619"/>
        <end position="637"/>
    </location>
</feature>
<dbReference type="OMA" id="NIREPIP"/>
<feature type="compositionally biased region" description="Low complexity" evidence="3">
    <location>
        <begin position="1696"/>
        <end position="1718"/>
    </location>
</feature>
<feature type="compositionally biased region" description="Low complexity" evidence="3">
    <location>
        <begin position="894"/>
        <end position="905"/>
    </location>
</feature>
<keyword evidence="1" id="KW-0677">Repeat</keyword>
<dbReference type="STRING" id="564608.C1N3R8"/>
<dbReference type="EMBL" id="GG663746">
    <property type="protein sequence ID" value="EEH53241.1"/>
    <property type="molecule type" value="Genomic_DNA"/>
</dbReference>
<proteinExistence type="predicted"/>
<keyword evidence="5" id="KW-1185">Reference proteome</keyword>
<evidence type="ECO:0000313" key="4">
    <source>
        <dbReference type="EMBL" id="EEH53241.1"/>
    </source>
</evidence>
<organism evidence="5">
    <name type="scientific">Micromonas pusilla (strain CCMP1545)</name>
    <name type="common">Picoplanktonic green alga</name>
    <dbReference type="NCBI Taxonomy" id="564608"/>
    <lineage>
        <taxon>Eukaryota</taxon>
        <taxon>Viridiplantae</taxon>
        <taxon>Chlorophyta</taxon>
        <taxon>Mamiellophyceae</taxon>
        <taxon>Mamiellales</taxon>
        <taxon>Mamiellaceae</taxon>
        <taxon>Micromonas</taxon>
    </lineage>
</organism>
<gene>
    <name evidence="4" type="ORF">MICPUCDRAFT_52273</name>
</gene>
<dbReference type="OrthoDB" id="1658288at2759"/>
<feature type="region of interest" description="Disordered" evidence="3">
    <location>
        <begin position="1687"/>
        <end position="1757"/>
    </location>
</feature>
<accession>C1N3R8</accession>